<dbReference type="RefSeq" id="WP_270879652.1">
    <property type="nucleotide sequence ID" value="NZ_JAQFVF010000026.1"/>
</dbReference>
<dbReference type="InterPro" id="IPR002347">
    <property type="entry name" value="SDR_fam"/>
</dbReference>
<reference evidence="4" key="1">
    <citation type="journal article" date="2019" name="Int. J. Syst. Evol. Microbiol.">
        <title>The Global Catalogue of Microorganisms (GCM) 10K type strain sequencing project: providing services to taxonomists for standard genome sequencing and annotation.</title>
        <authorList>
            <consortium name="The Broad Institute Genomics Platform"/>
            <consortium name="The Broad Institute Genome Sequencing Center for Infectious Disease"/>
            <person name="Wu L."/>
            <person name="Ma J."/>
        </authorList>
    </citation>
    <scope>NUCLEOTIDE SEQUENCE [LARGE SCALE GENOMIC DNA]</scope>
    <source>
        <strain evidence="4">KACC 11904</strain>
    </source>
</reference>
<protein>
    <submittedName>
        <fullName evidence="3">SDR family NAD(P)-dependent oxidoreductase</fullName>
        <ecNumber evidence="3">1.1.1.-</ecNumber>
    </submittedName>
</protein>
<gene>
    <name evidence="3" type="ORF">ACFPOG_13375</name>
</gene>
<dbReference type="GO" id="GO:0016491">
    <property type="term" value="F:oxidoreductase activity"/>
    <property type="evidence" value="ECO:0007669"/>
    <property type="project" value="UniProtKB-KW"/>
</dbReference>
<evidence type="ECO:0000256" key="2">
    <source>
        <dbReference type="ARBA" id="ARBA00023002"/>
    </source>
</evidence>
<dbReference type="InterPro" id="IPR020904">
    <property type="entry name" value="Sc_DH/Rdtase_CS"/>
</dbReference>
<comment type="caution">
    <text evidence="3">The sequence shown here is derived from an EMBL/GenBank/DDBJ whole genome shotgun (WGS) entry which is preliminary data.</text>
</comment>
<dbReference type="PRINTS" id="PR00080">
    <property type="entry name" value="SDRFAMILY"/>
</dbReference>
<accession>A0ABW0K767</accession>
<dbReference type="Gene3D" id="3.40.50.720">
    <property type="entry name" value="NAD(P)-binding Rossmann-like Domain"/>
    <property type="match status" value="1"/>
</dbReference>
<dbReference type="SUPFAM" id="SSF51735">
    <property type="entry name" value="NAD(P)-binding Rossmann-fold domains"/>
    <property type="match status" value="1"/>
</dbReference>
<evidence type="ECO:0000313" key="4">
    <source>
        <dbReference type="Proteomes" id="UP001596044"/>
    </source>
</evidence>
<dbReference type="CDD" id="cd05233">
    <property type="entry name" value="SDR_c"/>
    <property type="match status" value="1"/>
</dbReference>
<dbReference type="PROSITE" id="PS00061">
    <property type="entry name" value="ADH_SHORT"/>
    <property type="match status" value="1"/>
</dbReference>
<dbReference type="InterPro" id="IPR036291">
    <property type="entry name" value="NAD(P)-bd_dom_sf"/>
</dbReference>
<dbReference type="EC" id="1.1.1.-" evidence="3"/>
<proteinExistence type="inferred from homology"/>
<dbReference type="NCBIfam" id="NF009466">
    <property type="entry name" value="PRK12826.1-2"/>
    <property type="match status" value="1"/>
</dbReference>
<dbReference type="PANTHER" id="PTHR42760:SF133">
    <property type="entry name" value="3-OXOACYL-[ACYL-CARRIER-PROTEIN] REDUCTASE"/>
    <property type="match status" value="1"/>
</dbReference>
<name>A0ABW0K767_9BACL</name>
<dbReference type="Proteomes" id="UP001596044">
    <property type="component" value="Unassembled WGS sequence"/>
</dbReference>
<keyword evidence="4" id="KW-1185">Reference proteome</keyword>
<dbReference type="Pfam" id="PF13561">
    <property type="entry name" value="adh_short_C2"/>
    <property type="match status" value="1"/>
</dbReference>
<dbReference type="NCBIfam" id="NF005559">
    <property type="entry name" value="PRK07231.1"/>
    <property type="match status" value="1"/>
</dbReference>
<keyword evidence="2 3" id="KW-0560">Oxidoreductase</keyword>
<sequence>MHIDLRGQVAIVTGAGRGIGKEIALTLASEGVITVITDINEANLTEMKEEFARQGYQGAQFQCDVRDYLQIEQVVRKVEQTYGRIDILVNNAGVAGGGPVEALAEEVWDLNLDINLKGTFLMCKAVAPIMKKQQSGRIINAASFAAIVPSYGSAAYASSKAGVEQFTRVLAGELGPWNITVNCYAPGMIPTDMNHFAEQPEAQQQRLLDTLTLRRWGKKEDVAYLICFLASDFAGYITGTMIDVSGGKLATQIPRVAYERAAAEQGQSAMLTQAAGERQGG</sequence>
<comment type="similarity">
    <text evidence="1">Belongs to the short-chain dehydrogenases/reductases (SDR) family.</text>
</comment>
<organism evidence="3 4">
    <name type="scientific">Paenibacillus aestuarii</name>
    <dbReference type="NCBI Taxonomy" id="516965"/>
    <lineage>
        <taxon>Bacteria</taxon>
        <taxon>Bacillati</taxon>
        <taxon>Bacillota</taxon>
        <taxon>Bacilli</taxon>
        <taxon>Bacillales</taxon>
        <taxon>Paenibacillaceae</taxon>
        <taxon>Paenibacillus</taxon>
    </lineage>
</organism>
<dbReference type="EMBL" id="JBHSMJ010000018">
    <property type="protein sequence ID" value="MFC5449253.1"/>
    <property type="molecule type" value="Genomic_DNA"/>
</dbReference>
<dbReference type="PRINTS" id="PR00081">
    <property type="entry name" value="GDHRDH"/>
</dbReference>
<evidence type="ECO:0000313" key="3">
    <source>
        <dbReference type="EMBL" id="MFC5449253.1"/>
    </source>
</evidence>
<evidence type="ECO:0000256" key="1">
    <source>
        <dbReference type="ARBA" id="ARBA00006484"/>
    </source>
</evidence>
<dbReference type="PANTHER" id="PTHR42760">
    <property type="entry name" value="SHORT-CHAIN DEHYDROGENASES/REDUCTASES FAMILY MEMBER"/>
    <property type="match status" value="1"/>
</dbReference>